<protein>
    <submittedName>
        <fullName evidence="1">Uncharacterized protein</fullName>
    </submittedName>
</protein>
<comment type="caution">
    <text evidence="1">The sequence shown here is derived from an EMBL/GenBank/DDBJ whole genome shotgun (WGS) entry which is preliminary data.</text>
</comment>
<evidence type="ECO:0000313" key="2">
    <source>
        <dbReference type="Proteomes" id="UP001139488"/>
    </source>
</evidence>
<keyword evidence="2" id="KW-1185">Reference proteome</keyword>
<proteinExistence type="predicted"/>
<accession>A0A9X1WCQ0</accession>
<organism evidence="1 2">
    <name type="scientific">Vibrio gelatinilyticus</name>
    <dbReference type="NCBI Taxonomy" id="2893468"/>
    <lineage>
        <taxon>Bacteria</taxon>
        <taxon>Pseudomonadati</taxon>
        <taxon>Pseudomonadota</taxon>
        <taxon>Gammaproteobacteria</taxon>
        <taxon>Vibrionales</taxon>
        <taxon>Vibrionaceae</taxon>
        <taxon>Vibrio</taxon>
    </lineage>
</organism>
<dbReference type="RefSeq" id="WP_244356562.1">
    <property type="nucleotide sequence ID" value="NZ_JAJNNZ010000004.1"/>
</dbReference>
<reference evidence="1" key="1">
    <citation type="submission" date="2021-11" db="EMBL/GenBank/DDBJ databases">
        <title>Vibrio ZSDE26 sp. nov. and Vibrio ZSDZ34 sp. nov., isolated from coastal seawater in Qingdao.</title>
        <authorList>
            <person name="Zhang P."/>
        </authorList>
    </citation>
    <scope>NUCLEOTIDE SEQUENCE</scope>
    <source>
        <strain evidence="1">ZSDZ34</strain>
    </source>
</reference>
<dbReference type="Proteomes" id="UP001139488">
    <property type="component" value="Unassembled WGS sequence"/>
</dbReference>
<gene>
    <name evidence="1" type="ORF">LNL84_07765</name>
</gene>
<evidence type="ECO:0000313" key="1">
    <source>
        <dbReference type="EMBL" id="MCJ2376733.1"/>
    </source>
</evidence>
<sequence length="66" mass="7508">MLSVIKELFVPHKDYAGRDIDTVIARLAAQTGSDAYAWSYLQEFSVYENTLNGMRVYPHEIKKNAA</sequence>
<dbReference type="AlphaFoldDB" id="A0A9X1WCQ0"/>
<dbReference type="EMBL" id="JAJNNZ010000004">
    <property type="protein sequence ID" value="MCJ2376733.1"/>
    <property type="molecule type" value="Genomic_DNA"/>
</dbReference>
<name>A0A9X1WCQ0_9VIBR</name>